<keyword evidence="2" id="KW-1185">Reference proteome</keyword>
<organism evidence="1 2">
    <name type="scientific">Nocardia xishanensis</name>
    <dbReference type="NCBI Taxonomy" id="238964"/>
    <lineage>
        <taxon>Bacteria</taxon>
        <taxon>Bacillati</taxon>
        <taxon>Actinomycetota</taxon>
        <taxon>Actinomycetes</taxon>
        <taxon>Mycobacteriales</taxon>
        <taxon>Nocardiaceae</taxon>
        <taxon>Nocardia</taxon>
    </lineage>
</organism>
<dbReference type="InterPro" id="IPR014710">
    <property type="entry name" value="RmlC-like_jellyroll"/>
</dbReference>
<name>A0ABW7XBU2_9NOCA</name>
<proteinExistence type="predicted"/>
<accession>A0ABW7XBU2</accession>
<dbReference type="InterPro" id="IPR011051">
    <property type="entry name" value="RmlC_Cupin_sf"/>
</dbReference>
<dbReference type="Proteomes" id="UP001611415">
    <property type="component" value="Unassembled WGS sequence"/>
</dbReference>
<evidence type="ECO:0000313" key="2">
    <source>
        <dbReference type="Proteomes" id="UP001611415"/>
    </source>
</evidence>
<dbReference type="EMBL" id="JBIRYO010000044">
    <property type="protein sequence ID" value="MFI2478611.1"/>
    <property type="molecule type" value="Genomic_DNA"/>
</dbReference>
<reference evidence="1 2" key="1">
    <citation type="submission" date="2024-10" db="EMBL/GenBank/DDBJ databases">
        <title>The Natural Products Discovery Center: Release of the First 8490 Sequenced Strains for Exploring Actinobacteria Biosynthetic Diversity.</title>
        <authorList>
            <person name="Kalkreuter E."/>
            <person name="Kautsar S.A."/>
            <person name="Yang D."/>
            <person name="Bader C.D."/>
            <person name="Teijaro C.N."/>
            <person name="Fluegel L."/>
            <person name="Davis C.M."/>
            <person name="Simpson J.R."/>
            <person name="Lauterbach L."/>
            <person name="Steele A.D."/>
            <person name="Gui C."/>
            <person name="Meng S."/>
            <person name="Li G."/>
            <person name="Viehrig K."/>
            <person name="Ye F."/>
            <person name="Su P."/>
            <person name="Kiefer A.F."/>
            <person name="Nichols A."/>
            <person name="Cepeda A.J."/>
            <person name="Yan W."/>
            <person name="Fan B."/>
            <person name="Jiang Y."/>
            <person name="Adhikari A."/>
            <person name="Zheng C.-J."/>
            <person name="Schuster L."/>
            <person name="Cowan T.M."/>
            <person name="Smanski M.J."/>
            <person name="Chevrette M.G."/>
            <person name="De Carvalho L.P.S."/>
            <person name="Shen B."/>
        </authorList>
    </citation>
    <scope>NUCLEOTIDE SEQUENCE [LARGE SCALE GENOMIC DNA]</scope>
    <source>
        <strain evidence="1 2">NPDC019275</strain>
    </source>
</reference>
<dbReference type="Gene3D" id="2.60.120.10">
    <property type="entry name" value="Jelly Rolls"/>
    <property type="match status" value="1"/>
</dbReference>
<dbReference type="SUPFAM" id="SSF51182">
    <property type="entry name" value="RmlC-like cupins"/>
    <property type="match status" value="1"/>
</dbReference>
<sequence length="76" mass="8701">MRDAALNFANGHQVAFVDRGVDDRGPYLRLEHLVRKAERQAGPYWHPTLAESWTVREGRLRFRVDGVETIANPGTR</sequence>
<protein>
    <recommendedName>
        <fullName evidence="3">Cupin domain-containing protein</fullName>
    </recommendedName>
</protein>
<gene>
    <name evidence="1" type="ORF">ACH49W_35100</name>
</gene>
<dbReference type="RefSeq" id="WP_397096187.1">
    <property type="nucleotide sequence ID" value="NZ_JBIRYO010000044.1"/>
</dbReference>
<comment type="caution">
    <text evidence="1">The sequence shown here is derived from an EMBL/GenBank/DDBJ whole genome shotgun (WGS) entry which is preliminary data.</text>
</comment>
<evidence type="ECO:0000313" key="1">
    <source>
        <dbReference type="EMBL" id="MFI2478611.1"/>
    </source>
</evidence>
<evidence type="ECO:0008006" key="3">
    <source>
        <dbReference type="Google" id="ProtNLM"/>
    </source>
</evidence>